<sequence length="209" mass="22488">MPKGIIGKKVGMTQIFTEAGKAVPVTVVEAGPCYVVQKKTAAQDGYAAIQLGFGEKRERLVSKPAKGHFTRAGVKPLRFLREFRVEDPESYQVGQEVKADIFALGEKVDVVGTSKGRGFAGGIKRHGFHRGPMAHGSKYHRRPGSLGAKGPARVFKGRKLPGHYGVERVTVQNLEVVRVDAGRNLLAIKGALPGPRGGLVLVKNTTKAR</sequence>
<dbReference type="OrthoDB" id="9806135at2"/>
<dbReference type="Proteomes" id="UP000078532">
    <property type="component" value="Unassembled WGS sequence"/>
</dbReference>
<reference evidence="11 12" key="1">
    <citation type="submission" date="2016-04" db="EMBL/GenBank/DDBJ databases">
        <authorList>
            <person name="Evans L.H."/>
            <person name="Alamgir A."/>
            <person name="Owens N."/>
            <person name="Weber N.D."/>
            <person name="Virtaneva K."/>
            <person name="Barbian K."/>
            <person name="Babar A."/>
            <person name="Rosenke K."/>
        </authorList>
    </citation>
    <scope>NUCLEOTIDE SEQUENCE [LARGE SCALE GENOMIC DNA]</scope>
    <source>
        <strain evidence="11 12">LMa1</strain>
    </source>
</reference>
<keyword evidence="2 7" id="KW-0699">rRNA-binding</keyword>
<evidence type="ECO:0000256" key="8">
    <source>
        <dbReference type="RuleBase" id="RU003905"/>
    </source>
</evidence>
<dbReference type="Pfam" id="PF00297">
    <property type="entry name" value="Ribosomal_L3"/>
    <property type="match status" value="1"/>
</dbReference>
<dbReference type="InterPro" id="IPR000597">
    <property type="entry name" value="Ribosomal_uL3"/>
</dbReference>
<dbReference type="SUPFAM" id="SSF50447">
    <property type="entry name" value="Translation proteins"/>
    <property type="match status" value="1"/>
</dbReference>
<dbReference type="GO" id="GO:0019843">
    <property type="term" value="F:rRNA binding"/>
    <property type="evidence" value="ECO:0007669"/>
    <property type="project" value="UniProtKB-UniRule"/>
</dbReference>
<evidence type="ECO:0000256" key="5">
    <source>
        <dbReference type="ARBA" id="ARBA00023274"/>
    </source>
</evidence>
<dbReference type="AlphaFoldDB" id="A0A1B7LDG2"/>
<comment type="function">
    <text evidence="7 9">One of the primary rRNA binding proteins, it binds directly near the 3'-end of the 23S rRNA, where it nucleates assembly of the 50S subunit.</text>
</comment>
<dbReference type="PROSITE" id="PS00474">
    <property type="entry name" value="RIBOSOMAL_L3"/>
    <property type="match status" value="1"/>
</dbReference>
<dbReference type="InterPro" id="IPR019927">
    <property type="entry name" value="Ribosomal_uL3_bac/org-type"/>
</dbReference>
<dbReference type="FunFam" id="2.40.30.10:FF:000004">
    <property type="entry name" value="50S ribosomal protein L3"/>
    <property type="match status" value="1"/>
</dbReference>
<keyword evidence="4 7" id="KW-0689">Ribosomal protein</keyword>
<comment type="caution">
    <text evidence="11">The sequence shown here is derived from an EMBL/GenBank/DDBJ whole genome shotgun (WGS) entry which is preliminary data.</text>
</comment>
<evidence type="ECO:0000256" key="2">
    <source>
        <dbReference type="ARBA" id="ARBA00022730"/>
    </source>
</evidence>
<comment type="subunit">
    <text evidence="7 9">Part of the 50S ribosomal subunit. Forms a cluster with proteins L14 and L19.</text>
</comment>
<comment type="similarity">
    <text evidence="1 7 8">Belongs to the universal ribosomal protein uL3 family.</text>
</comment>
<accession>A0A1B7LDG2</accession>
<dbReference type="EMBL" id="LYVF01000167">
    <property type="protein sequence ID" value="OAT81145.1"/>
    <property type="molecule type" value="Genomic_DNA"/>
</dbReference>
<dbReference type="NCBIfam" id="TIGR03625">
    <property type="entry name" value="L3_bact"/>
    <property type="match status" value="1"/>
</dbReference>
<evidence type="ECO:0000256" key="4">
    <source>
        <dbReference type="ARBA" id="ARBA00022980"/>
    </source>
</evidence>
<evidence type="ECO:0000256" key="3">
    <source>
        <dbReference type="ARBA" id="ARBA00022884"/>
    </source>
</evidence>
<organism evidence="11 12">
    <name type="scientific">Desulfotomaculum copahuensis</name>
    <dbReference type="NCBI Taxonomy" id="1838280"/>
    <lineage>
        <taxon>Bacteria</taxon>
        <taxon>Bacillati</taxon>
        <taxon>Bacillota</taxon>
        <taxon>Clostridia</taxon>
        <taxon>Eubacteriales</taxon>
        <taxon>Desulfotomaculaceae</taxon>
        <taxon>Desulfotomaculum</taxon>
    </lineage>
</organism>
<name>A0A1B7LDG2_9FIRM</name>
<feature type="region of interest" description="Disordered" evidence="10">
    <location>
        <begin position="122"/>
        <end position="151"/>
    </location>
</feature>
<dbReference type="InterPro" id="IPR019926">
    <property type="entry name" value="Ribosomal_uL3_CS"/>
</dbReference>
<dbReference type="InterPro" id="IPR009000">
    <property type="entry name" value="Transl_B-barrel_sf"/>
</dbReference>
<dbReference type="FunFam" id="3.30.160.810:FF:000001">
    <property type="entry name" value="50S ribosomal protein L3"/>
    <property type="match status" value="1"/>
</dbReference>
<protein>
    <recommendedName>
        <fullName evidence="6 7">Large ribosomal subunit protein uL3</fullName>
    </recommendedName>
</protein>
<dbReference type="Gene3D" id="2.40.30.10">
    <property type="entry name" value="Translation factors"/>
    <property type="match status" value="1"/>
</dbReference>
<dbReference type="Gene3D" id="3.30.160.810">
    <property type="match status" value="1"/>
</dbReference>
<proteinExistence type="inferred from homology"/>
<dbReference type="PANTHER" id="PTHR11229:SF16">
    <property type="entry name" value="LARGE RIBOSOMAL SUBUNIT PROTEIN UL3C"/>
    <property type="match status" value="1"/>
</dbReference>
<dbReference type="RefSeq" id="WP_066668945.1">
    <property type="nucleotide sequence ID" value="NZ_LYVF01000167.1"/>
</dbReference>
<keyword evidence="3 7" id="KW-0694">RNA-binding</keyword>
<evidence type="ECO:0000256" key="6">
    <source>
        <dbReference type="ARBA" id="ARBA00035243"/>
    </source>
</evidence>
<dbReference type="STRING" id="1838280.A6M21_11415"/>
<evidence type="ECO:0000256" key="10">
    <source>
        <dbReference type="SAM" id="MobiDB-lite"/>
    </source>
</evidence>
<dbReference type="PANTHER" id="PTHR11229">
    <property type="entry name" value="50S RIBOSOMAL PROTEIN L3"/>
    <property type="match status" value="1"/>
</dbReference>
<keyword evidence="12" id="KW-1185">Reference proteome</keyword>
<evidence type="ECO:0000313" key="12">
    <source>
        <dbReference type="Proteomes" id="UP000078532"/>
    </source>
</evidence>
<keyword evidence="5 7" id="KW-0687">Ribonucleoprotein</keyword>
<evidence type="ECO:0000313" key="11">
    <source>
        <dbReference type="EMBL" id="OAT81145.1"/>
    </source>
</evidence>
<gene>
    <name evidence="7" type="primary">rplC</name>
    <name evidence="11" type="ORF">A6M21_11415</name>
</gene>
<dbReference type="HAMAP" id="MF_01325_B">
    <property type="entry name" value="Ribosomal_uL3_B"/>
    <property type="match status" value="1"/>
</dbReference>
<dbReference type="GO" id="GO:0003735">
    <property type="term" value="F:structural constituent of ribosome"/>
    <property type="evidence" value="ECO:0007669"/>
    <property type="project" value="UniProtKB-UniRule"/>
</dbReference>
<evidence type="ECO:0000256" key="9">
    <source>
        <dbReference type="RuleBase" id="RU003906"/>
    </source>
</evidence>
<evidence type="ECO:0000256" key="1">
    <source>
        <dbReference type="ARBA" id="ARBA00006540"/>
    </source>
</evidence>
<dbReference type="GO" id="GO:0006412">
    <property type="term" value="P:translation"/>
    <property type="evidence" value="ECO:0007669"/>
    <property type="project" value="UniProtKB-UniRule"/>
</dbReference>
<evidence type="ECO:0000256" key="7">
    <source>
        <dbReference type="HAMAP-Rule" id="MF_01325"/>
    </source>
</evidence>
<dbReference type="GO" id="GO:0022625">
    <property type="term" value="C:cytosolic large ribosomal subunit"/>
    <property type="evidence" value="ECO:0007669"/>
    <property type="project" value="TreeGrafter"/>
</dbReference>